<feature type="region of interest" description="Disordered" evidence="1">
    <location>
        <begin position="86"/>
        <end position="228"/>
    </location>
</feature>
<feature type="region of interest" description="Disordered" evidence="1">
    <location>
        <begin position="732"/>
        <end position="772"/>
    </location>
</feature>
<comment type="caution">
    <text evidence="2">The sequence shown here is derived from an EMBL/GenBank/DDBJ whole genome shotgun (WGS) entry which is preliminary data.</text>
</comment>
<evidence type="ECO:0000256" key="1">
    <source>
        <dbReference type="SAM" id="MobiDB-lite"/>
    </source>
</evidence>
<feature type="compositionally biased region" description="Polar residues" evidence="1">
    <location>
        <begin position="123"/>
        <end position="144"/>
    </location>
</feature>
<feature type="compositionally biased region" description="Low complexity" evidence="1">
    <location>
        <begin position="30"/>
        <end position="53"/>
    </location>
</feature>
<feature type="region of interest" description="Disordered" evidence="1">
    <location>
        <begin position="386"/>
        <end position="413"/>
    </location>
</feature>
<dbReference type="Proteomes" id="UP000279236">
    <property type="component" value="Unassembled WGS sequence"/>
</dbReference>
<protein>
    <submittedName>
        <fullName evidence="2">Uncharacterized protein</fullName>
    </submittedName>
</protein>
<feature type="region of interest" description="Disordered" evidence="1">
    <location>
        <begin position="1"/>
        <end position="53"/>
    </location>
</feature>
<feature type="region of interest" description="Disordered" evidence="1">
    <location>
        <begin position="289"/>
        <end position="345"/>
    </location>
</feature>
<dbReference type="GeneID" id="39584699"/>
<feature type="compositionally biased region" description="Basic and acidic residues" evidence="1">
    <location>
        <begin position="501"/>
        <end position="526"/>
    </location>
</feature>
<feature type="compositionally biased region" description="Low complexity" evidence="1">
    <location>
        <begin position="171"/>
        <end position="182"/>
    </location>
</feature>
<feature type="region of interest" description="Disordered" evidence="1">
    <location>
        <begin position="679"/>
        <end position="715"/>
    </location>
</feature>
<evidence type="ECO:0000313" key="3">
    <source>
        <dbReference type="Proteomes" id="UP000279236"/>
    </source>
</evidence>
<sequence length="772" mass="80790">MTVSVAGLAEAGPGPSTLASGNHAQSPPTRSLSLSSKRLSSSSSSSISSVSRRCPVSILRNSSLRSLPAGRRAFPFDSPSLDQLADMSSAAAAAPSSSPSPGFGPDGVLAFPPLPPLPPFPRGSSNSNRKSAPPSTTAATSQSCRGVRPRRSRVSFREEVDVAAVDDMMIRSASTTTTTSRRPLSHGSPPSSAIGRRPSADGDAAVRKSTITPRPALKRASSSQPLSIGTDTIVELGSTASVATLDFDFDDFRPQTLRYPKVSAALARLSDGSMPSAIWTACPSRTGGSFGPLPPAPPAAATASPQSLSPAASVSAATTPVPTATAAAAATTPARKAGRAPRSPIPSWSSICPSLVSSNASHRASVASTLTAPSMTSLLLSPSSPYDRLPNLPSPAHDDATVALRDTGDSDDVSDIDMLAYMVRSTGGNVSGAEASEPAKLRLLQAQPLPPPPPPPPSCMRPRRSEPISASSFDAPSSYTHNPPRAAERLLKLQSSLADLRMQRRQQEQSPERDARQRRASADRASDAPAPFRPRESPPSPTVADLVRHTPRSSIGPRDSRRELNLDSDDESDLDLSLPLMNAALRSRVIPSSSRLLVSAPPRPLSAQGDRVPATHGWSGSESEEEEFSRTVARIAMRKVTASAAGGSLPTRRVMKRPSLPATRMNRFSEFAPSFASRLDGGSIGSSGSSPSSGPPTPGDRPPRPATAIGTTRSSGTAALITALVEQKYASREALPRPKRFVEGWGAPEVLHDDEWPPDNGAELDDDDDDDW</sequence>
<dbReference type="OrthoDB" id="10677960at2759"/>
<feature type="compositionally biased region" description="Polar residues" evidence="1">
    <location>
        <begin position="468"/>
        <end position="481"/>
    </location>
</feature>
<feature type="compositionally biased region" description="Low complexity" evidence="1">
    <location>
        <begin position="88"/>
        <end position="101"/>
    </location>
</feature>
<feature type="compositionally biased region" description="Pro residues" evidence="1">
    <location>
        <begin position="112"/>
        <end position="121"/>
    </location>
</feature>
<dbReference type="AlphaFoldDB" id="A0A427Y973"/>
<organism evidence="2 3">
    <name type="scientific">Apiotrichum porosum</name>
    <dbReference type="NCBI Taxonomy" id="105984"/>
    <lineage>
        <taxon>Eukaryota</taxon>
        <taxon>Fungi</taxon>
        <taxon>Dikarya</taxon>
        <taxon>Basidiomycota</taxon>
        <taxon>Agaricomycotina</taxon>
        <taxon>Tremellomycetes</taxon>
        <taxon>Trichosporonales</taxon>
        <taxon>Trichosporonaceae</taxon>
        <taxon>Apiotrichum</taxon>
    </lineage>
</organism>
<feature type="compositionally biased region" description="Pro residues" evidence="1">
    <location>
        <begin position="448"/>
        <end position="459"/>
    </location>
</feature>
<evidence type="ECO:0000313" key="2">
    <source>
        <dbReference type="EMBL" id="RSH87643.1"/>
    </source>
</evidence>
<gene>
    <name evidence="2" type="ORF">EHS24_000156</name>
</gene>
<feature type="region of interest" description="Disordered" evidence="1">
    <location>
        <begin position="600"/>
        <end position="626"/>
    </location>
</feature>
<feature type="compositionally biased region" description="Basic and acidic residues" evidence="1">
    <location>
        <begin position="732"/>
        <end position="742"/>
    </location>
</feature>
<feature type="region of interest" description="Disordered" evidence="1">
    <location>
        <begin position="501"/>
        <end position="573"/>
    </location>
</feature>
<accession>A0A427Y973</accession>
<feature type="compositionally biased region" description="Polar residues" evidence="1">
    <location>
        <begin position="17"/>
        <end position="29"/>
    </location>
</feature>
<keyword evidence="3" id="KW-1185">Reference proteome</keyword>
<dbReference type="EMBL" id="RSCE01000001">
    <property type="protein sequence ID" value="RSH87643.1"/>
    <property type="molecule type" value="Genomic_DNA"/>
</dbReference>
<name>A0A427Y973_9TREE</name>
<proteinExistence type="predicted"/>
<feature type="region of interest" description="Disordered" evidence="1">
    <location>
        <begin position="445"/>
        <end position="483"/>
    </location>
</feature>
<feature type="compositionally biased region" description="Low complexity" evidence="1">
    <location>
        <begin position="299"/>
        <end position="334"/>
    </location>
</feature>
<dbReference type="RefSeq" id="XP_028479851.1">
    <property type="nucleotide sequence ID" value="XM_028615994.1"/>
</dbReference>
<feature type="compositionally biased region" description="Acidic residues" evidence="1">
    <location>
        <begin position="762"/>
        <end position="772"/>
    </location>
</feature>
<reference evidence="2 3" key="1">
    <citation type="submission" date="2018-11" db="EMBL/GenBank/DDBJ databases">
        <title>Genome sequence of Apiotrichum porosum DSM 27194.</title>
        <authorList>
            <person name="Aliyu H."/>
            <person name="Gorte O."/>
            <person name="Ochsenreither K."/>
        </authorList>
    </citation>
    <scope>NUCLEOTIDE SEQUENCE [LARGE SCALE GENOMIC DNA]</scope>
    <source>
        <strain evidence="2 3">DSM 27194</strain>
    </source>
</reference>